<evidence type="ECO:0000313" key="11">
    <source>
        <dbReference type="EMBL" id="PMD44185.1"/>
    </source>
</evidence>
<sequence length="352" mass="38279">ERSATSGPKFTQVADSRIPLSIPYTTPASEFLYGTSVVEAALSSRREPRRKLYKLYIYNGENREDPDQDARLERLARRSGVDVVRAGNDWLRVMDKMSAGRPHNGYILEASPLPRLPVTSLGQLTTVDGQDGFEVSIDHQSREEAAVNGTSNFIKIPRSRHGRKPLVLLLDSIVDPGNLGAIIRTSAFLGVTAIAISSRNSASFTPVVLKASAGASEDITLFMVNKPAGFVVDSKNAGWKVFAAVAPAKKHDPAMPISLSTDQLNDPLSEDPCILMLGSEGEGLRWNLRSKADVDLYIEGSNQSHNVDSLNVSVAAGILCTTFLKRSKPKQLAPIRQAQDEVIEVPETAKLF</sequence>
<dbReference type="InterPro" id="IPR047182">
    <property type="entry name" value="MRM1"/>
</dbReference>
<proteinExistence type="inferred from homology"/>
<evidence type="ECO:0000256" key="8">
    <source>
        <dbReference type="ARBA" id="ARBA00023128"/>
    </source>
</evidence>
<dbReference type="EMBL" id="KZ613941">
    <property type="protein sequence ID" value="PMD44185.1"/>
    <property type="molecule type" value="Genomic_DNA"/>
</dbReference>
<evidence type="ECO:0000259" key="10">
    <source>
        <dbReference type="SMART" id="SM00967"/>
    </source>
</evidence>
<reference evidence="11 12" key="1">
    <citation type="submission" date="2016-04" db="EMBL/GenBank/DDBJ databases">
        <title>A degradative enzymes factory behind the ericoid mycorrhizal symbiosis.</title>
        <authorList>
            <consortium name="DOE Joint Genome Institute"/>
            <person name="Martino E."/>
            <person name="Morin E."/>
            <person name="Grelet G."/>
            <person name="Kuo A."/>
            <person name="Kohler A."/>
            <person name="Daghino S."/>
            <person name="Barry K."/>
            <person name="Choi C."/>
            <person name="Cichocki N."/>
            <person name="Clum A."/>
            <person name="Copeland A."/>
            <person name="Hainaut M."/>
            <person name="Haridas S."/>
            <person name="Labutti K."/>
            <person name="Lindquist E."/>
            <person name="Lipzen A."/>
            <person name="Khouja H.-R."/>
            <person name="Murat C."/>
            <person name="Ohm R."/>
            <person name="Olson A."/>
            <person name="Spatafora J."/>
            <person name="Veneault-Fourrey C."/>
            <person name="Henrissat B."/>
            <person name="Grigoriev I."/>
            <person name="Martin F."/>
            <person name="Perotto S."/>
        </authorList>
    </citation>
    <scope>NUCLEOTIDE SEQUENCE [LARGE SCALE GENOMIC DNA]</scope>
    <source>
        <strain evidence="11 12">F</strain>
    </source>
</reference>
<dbReference type="OrthoDB" id="270651at2759"/>
<evidence type="ECO:0000256" key="3">
    <source>
        <dbReference type="ARBA" id="ARBA00022552"/>
    </source>
</evidence>
<organism evidence="11 12">
    <name type="scientific">Hyaloscypha variabilis (strain UAMH 11265 / GT02V1 / F)</name>
    <name type="common">Meliniomyces variabilis</name>
    <dbReference type="NCBI Taxonomy" id="1149755"/>
    <lineage>
        <taxon>Eukaryota</taxon>
        <taxon>Fungi</taxon>
        <taxon>Dikarya</taxon>
        <taxon>Ascomycota</taxon>
        <taxon>Pezizomycotina</taxon>
        <taxon>Leotiomycetes</taxon>
        <taxon>Helotiales</taxon>
        <taxon>Hyaloscyphaceae</taxon>
        <taxon>Hyaloscypha</taxon>
        <taxon>Hyaloscypha variabilis</taxon>
    </lineage>
</organism>
<comment type="subcellular location">
    <subcellularLocation>
        <location evidence="1">Mitochondrion</location>
    </subcellularLocation>
</comment>
<dbReference type="PANTHER" id="PTHR46103:SF1">
    <property type="entry name" value="RRNA METHYLTRANSFERASE 1, MITOCHONDRIAL"/>
    <property type="match status" value="1"/>
</dbReference>
<evidence type="ECO:0000256" key="9">
    <source>
        <dbReference type="ARBA" id="ARBA00034881"/>
    </source>
</evidence>
<keyword evidence="5 11" id="KW-0808">Transferase</keyword>
<dbReference type="Gene3D" id="3.30.1330.30">
    <property type="match status" value="1"/>
</dbReference>
<evidence type="ECO:0000256" key="5">
    <source>
        <dbReference type="ARBA" id="ARBA00022679"/>
    </source>
</evidence>
<evidence type="ECO:0000256" key="6">
    <source>
        <dbReference type="ARBA" id="ARBA00022691"/>
    </source>
</evidence>
<dbReference type="Gene3D" id="3.40.1280.10">
    <property type="match status" value="1"/>
</dbReference>
<dbReference type="SUPFAM" id="SSF75217">
    <property type="entry name" value="alpha/beta knot"/>
    <property type="match status" value="1"/>
</dbReference>
<dbReference type="PANTHER" id="PTHR46103">
    <property type="entry name" value="RRNA METHYLTRANSFERASE 1, MITOCHONDRIAL"/>
    <property type="match status" value="1"/>
</dbReference>
<evidence type="ECO:0000256" key="2">
    <source>
        <dbReference type="ARBA" id="ARBA00007228"/>
    </source>
</evidence>
<dbReference type="Pfam" id="PF00588">
    <property type="entry name" value="SpoU_methylase"/>
    <property type="match status" value="1"/>
</dbReference>
<dbReference type="SUPFAM" id="SSF55315">
    <property type="entry name" value="L30e-like"/>
    <property type="match status" value="1"/>
</dbReference>
<dbReference type="CDD" id="cd18105">
    <property type="entry name" value="SpoU-like_MRM1"/>
    <property type="match status" value="1"/>
</dbReference>
<keyword evidence="7" id="KW-0809">Transit peptide</keyword>
<dbReference type="InterPro" id="IPR029028">
    <property type="entry name" value="Alpha/beta_knot_MTases"/>
</dbReference>
<dbReference type="InterPro" id="IPR047261">
    <property type="entry name" value="MRM1_MeTrfase_dom"/>
</dbReference>
<dbReference type="Proteomes" id="UP000235786">
    <property type="component" value="Unassembled WGS sequence"/>
</dbReference>
<keyword evidence="6" id="KW-0949">S-adenosyl-L-methionine</keyword>
<keyword evidence="3" id="KW-0698">rRNA processing</keyword>
<dbReference type="GO" id="GO:0005739">
    <property type="term" value="C:mitochondrion"/>
    <property type="evidence" value="ECO:0007669"/>
    <property type="project" value="UniProtKB-SubCell"/>
</dbReference>
<keyword evidence="4 11" id="KW-0489">Methyltransferase</keyword>
<evidence type="ECO:0000256" key="1">
    <source>
        <dbReference type="ARBA" id="ARBA00004173"/>
    </source>
</evidence>
<dbReference type="InterPro" id="IPR001537">
    <property type="entry name" value="SpoU_MeTrfase"/>
</dbReference>
<dbReference type="GO" id="GO:0003723">
    <property type="term" value="F:RNA binding"/>
    <property type="evidence" value="ECO:0007669"/>
    <property type="project" value="InterPro"/>
</dbReference>
<name>A0A2J6S0A8_HYAVF</name>
<dbReference type="InterPro" id="IPR029064">
    <property type="entry name" value="Ribosomal_eL30-like_sf"/>
</dbReference>
<dbReference type="InterPro" id="IPR013123">
    <property type="entry name" value="SpoU_subst-bd"/>
</dbReference>
<dbReference type="GO" id="GO:0016435">
    <property type="term" value="F:rRNA (guanine) methyltransferase activity"/>
    <property type="evidence" value="ECO:0007669"/>
    <property type="project" value="TreeGrafter"/>
</dbReference>
<evidence type="ECO:0000313" key="12">
    <source>
        <dbReference type="Proteomes" id="UP000235786"/>
    </source>
</evidence>
<dbReference type="STRING" id="1149755.A0A2J6S0A8"/>
<gene>
    <name evidence="11" type="ORF">L207DRAFT_421977</name>
</gene>
<keyword evidence="12" id="KW-1185">Reference proteome</keyword>
<evidence type="ECO:0000256" key="7">
    <source>
        <dbReference type="ARBA" id="ARBA00022946"/>
    </source>
</evidence>
<dbReference type="FunFam" id="3.30.1330.30:FF:000035">
    <property type="entry name" value="TrmH family RNA methyltransferase"/>
    <property type="match status" value="1"/>
</dbReference>
<comment type="similarity">
    <text evidence="2">Belongs to the class IV-like SAM-binding methyltransferase superfamily. RNA methyltransferase TrmH family.</text>
</comment>
<evidence type="ECO:0000256" key="4">
    <source>
        <dbReference type="ARBA" id="ARBA00022603"/>
    </source>
</evidence>
<feature type="non-terminal residue" evidence="11">
    <location>
        <position position="1"/>
    </location>
</feature>
<keyword evidence="8" id="KW-0496">Mitochondrion</keyword>
<dbReference type="AlphaFoldDB" id="A0A2J6S0A8"/>
<feature type="domain" description="RNA 2-O ribose methyltransferase substrate binding" evidence="10">
    <location>
        <begin position="31"/>
        <end position="116"/>
    </location>
</feature>
<dbReference type="InterPro" id="IPR029026">
    <property type="entry name" value="tRNA_m1G_MTases_N"/>
</dbReference>
<accession>A0A2J6S0A8</accession>
<protein>
    <recommendedName>
        <fullName evidence="9">rRNA methyltransferase 1, mitochondrial</fullName>
    </recommendedName>
</protein>
<dbReference type="SMART" id="SM00967">
    <property type="entry name" value="SpoU_sub_bind"/>
    <property type="match status" value="1"/>
</dbReference>